<dbReference type="GO" id="GO:0016874">
    <property type="term" value="F:ligase activity"/>
    <property type="evidence" value="ECO:0007669"/>
    <property type="project" value="UniProtKB-UniRule"/>
</dbReference>
<dbReference type="KEGG" id="azo:azo3801"/>
<comment type="function">
    <text evidence="8">Involved in the maturation of [NiFe] hydrogenases. Along with HypE, it catalyzes the synthesis of the CN ligands of the active site iron of [NiFe]-hydrogenases. HypF functions as a carbamoyl transferase using carbamoylphosphate as a substrate and transferring the carboxamido moiety in an ATP-dependent reaction to the thiolate of the C-terminal cysteine of HypE yielding a protein-S-carboxamide.</text>
</comment>
<evidence type="ECO:0000259" key="10">
    <source>
        <dbReference type="PROSITE" id="PS51160"/>
    </source>
</evidence>
<keyword evidence="3" id="KW-0436">Ligase</keyword>
<dbReference type="Gene3D" id="3.30.420.40">
    <property type="match status" value="1"/>
</dbReference>
<dbReference type="EC" id="6.2.-.-" evidence="8"/>
<dbReference type="RefSeq" id="WP_011767523.1">
    <property type="nucleotide sequence ID" value="NC_008702.1"/>
</dbReference>
<evidence type="ECO:0000256" key="6">
    <source>
        <dbReference type="ARBA" id="ARBA00022833"/>
    </source>
</evidence>
<evidence type="ECO:0000256" key="2">
    <source>
        <dbReference type="ARBA" id="ARBA00008097"/>
    </source>
</evidence>
<dbReference type="NCBIfam" id="TIGR00143">
    <property type="entry name" value="hypF"/>
    <property type="match status" value="1"/>
</dbReference>
<dbReference type="GO" id="GO:0051604">
    <property type="term" value="P:protein maturation"/>
    <property type="evidence" value="ECO:0007669"/>
    <property type="project" value="TreeGrafter"/>
</dbReference>
<dbReference type="InterPro" id="IPR017945">
    <property type="entry name" value="DHBP_synth_RibB-like_a/b_dom"/>
</dbReference>
<dbReference type="Proteomes" id="UP000002588">
    <property type="component" value="Chromosome"/>
</dbReference>
<dbReference type="InterPro" id="IPR001792">
    <property type="entry name" value="Acylphosphatase-like_dom"/>
</dbReference>
<dbReference type="Gene3D" id="3.30.420.360">
    <property type="match status" value="1"/>
</dbReference>
<keyword evidence="4" id="KW-0479">Metal-binding</keyword>
<feature type="domain" description="Acylphosphatase-like" evidence="10">
    <location>
        <begin position="16"/>
        <end position="103"/>
    </location>
</feature>
<evidence type="ECO:0000313" key="13">
    <source>
        <dbReference type="Proteomes" id="UP000002588"/>
    </source>
</evidence>
<evidence type="ECO:0000256" key="7">
    <source>
        <dbReference type="ARBA" id="ARBA00048220"/>
    </source>
</evidence>
<dbReference type="GO" id="GO:0003998">
    <property type="term" value="F:acylphosphatase activity"/>
    <property type="evidence" value="ECO:0007669"/>
    <property type="project" value="UniProtKB-EC"/>
</dbReference>
<dbReference type="InterPro" id="IPR036046">
    <property type="entry name" value="Acylphosphatase-like_dom_sf"/>
</dbReference>
<dbReference type="HOGENOM" id="CLU_009164_0_0_4"/>
<dbReference type="InterPro" id="IPR011125">
    <property type="entry name" value="Znf_HypF"/>
</dbReference>
<feature type="active site" evidence="9">
    <location>
        <position position="31"/>
    </location>
</feature>
<dbReference type="SUPFAM" id="SSF54975">
    <property type="entry name" value="Acylphosphatase/BLUF domain-like"/>
    <property type="match status" value="1"/>
</dbReference>
<dbReference type="eggNOG" id="COG0068">
    <property type="taxonomic scope" value="Bacteria"/>
</dbReference>
<comment type="catalytic activity">
    <reaction evidence="9">
        <text>an acyl phosphate + H2O = a carboxylate + phosphate + H(+)</text>
        <dbReference type="Rhea" id="RHEA:14965"/>
        <dbReference type="ChEBI" id="CHEBI:15377"/>
        <dbReference type="ChEBI" id="CHEBI:15378"/>
        <dbReference type="ChEBI" id="CHEBI:29067"/>
        <dbReference type="ChEBI" id="CHEBI:43474"/>
        <dbReference type="ChEBI" id="CHEBI:59918"/>
        <dbReference type="EC" id="3.6.1.7"/>
    </reaction>
</comment>
<evidence type="ECO:0000256" key="8">
    <source>
        <dbReference type="PIRNR" id="PIRNR006256"/>
    </source>
</evidence>
<proteinExistence type="inferred from homology"/>
<dbReference type="InterPro" id="IPR051060">
    <property type="entry name" value="Carbamoyltrans_HypF-like"/>
</dbReference>
<dbReference type="Pfam" id="PF07503">
    <property type="entry name" value="zf-HYPF"/>
    <property type="match status" value="2"/>
</dbReference>
<dbReference type="Gene3D" id="3.90.870.50">
    <property type="match status" value="1"/>
</dbReference>
<organism evidence="12 13">
    <name type="scientific">Azoarcus sp. (strain BH72)</name>
    <dbReference type="NCBI Taxonomy" id="418699"/>
    <lineage>
        <taxon>Bacteria</taxon>
        <taxon>Pseudomonadati</taxon>
        <taxon>Pseudomonadota</taxon>
        <taxon>Betaproteobacteria</taxon>
        <taxon>Rhodocyclales</taxon>
        <taxon>Zoogloeaceae</taxon>
        <taxon>Azoarcus</taxon>
    </lineage>
</organism>
<keyword evidence="13" id="KW-1185">Reference proteome</keyword>
<comment type="similarity">
    <text evidence="2 8">Belongs to the carbamoyltransferase HypF family.</text>
</comment>
<evidence type="ECO:0000256" key="5">
    <source>
        <dbReference type="ARBA" id="ARBA00022771"/>
    </source>
</evidence>
<dbReference type="GO" id="GO:0003725">
    <property type="term" value="F:double-stranded RNA binding"/>
    <property type="evidence" value="ECO:0007669"/>
    <property type="project" value="InterPro"/>
</dbReference>
<gene>
    <name evidence="12" type="primary">hypF</name>
    <name evidence="12" type="ordered locus">azo3801</name>
</gene>
<evidence type="ECO:0000256" key="3">
    <source>
        <dbReference type="ARBA" id="ARBA00022598"/>
    </source>
</evidence>
<protein>
    <recommendedName>
        <fullName evidence="8">Carbamoyltransferase HypF</fullName>
        <ecNumber evidence="8">6.2.-.-</ecNumber>
    </recommendedName>
</protein>
<dbReference type="UniPathway" id="UPA00335"/>
<dbReference type="Gene3D" id="3.30.110.120">
    <property type="match status" value="1"/>
</dbReference>
<dbReference type="PROSITE" id="PS51160">
    <property type="entry name" value="ACYLPHOSPHATASE_3"/>
    <property type="match status" value="1"/>
</dbReference>
<dbReference type="STRING" id="62928.azo3801"/>
<dbReference type="PROSITE" id="PS51163">
    <property type="entry name" value="YRDC"/>
    <property type="match status" value="1"/>
</dbReference>
<keyword evidence="6" id="KW-0862">Zinc</keyword>
<dbReference type="InterPro" id="IPR004421">
    <property type="entry name" value="Carbamoyltransferase_HypF"/>
</dbReference>
<dbReference type="AlphaFoldDB" id="A1KC61"/>
<accession>A1KC61</accession>
<evidence type="ECO:0000313" key="12">
    <source>
        <dbReference type="EMBL" id="CAL96417.1"/>
    </source>
</evidence>
<feature type="domain" description="YrdC-like" evidence="11">
    <location>
        <begin position="212"/>
        <end position="418"/>
    </location>
</feature>
<dbReference type="InterPro" id="IPR006070">
    <property type="entry name" value="Sua5-like_dom"/>
</dbReference>
<dbReference type="PANTHER" id="PTHR42959:SF1">
    <property type="entry name" value="CARBAMOYLTRANSFERASE HYPF"/>
    <property type="match status" value="1"/>
</dbReference>
<evidence type="ECO:0000256" key="1">
    <source>
        <dbReference type="ARBA" id="ARBA00004711"/>
    </source>
</evidence>
<keyword evidence="5" id="KW-0863">Zinc-finger</keyword>
<dbReference type="PROSITE" id="PS00150">
    <property type="entry name" value="ACYLPHOSPHATASE_1"/>
    <property type="match status" value="1"/>
</dbReference>
<dbReference type="GO" id="GO:0008270">
    <property type="term" value="F:zinc ion binding"/>
    <property type="evidence" value="ECO:0007669"/>
    <property type="project" value="UniProtKB-KW"/>
</dbReference>
<comment type="pathway">
    <text evidence="1 8">Protein modification; [NiFe] hydrogenase maturation.</text>
</comment>
<sequence length="790" mass="85683">MSEDTSTSPRQPRFERRRFYVRGVVQGVGFRPFVYRLAQELELSGWVRNDGGGVEIEVQGTAGNLSALAARLRGEAPPLARIDTLESELREFDPADHGFTITASRGGEITTAISHDAAVCPDCLREMFDPSNRRWRYPFINCTHCGPRYTLTHGLPYDRVNTSMAAFALCPDCAHEYASPRDRRFHAEPNACPECGPRLGLLEGFGITVATRDPVAETLLRLLCGEIVAVKGVGGFHLMCDARNPEAVGRLRERKSRENKPFALMVANLESARHWARLSSTDEQLLAAPERPVVLCDKRPSVDQELWGVAPALAAVGLMLPYTPLHYLLFHDYAGRPPGTEWLRRPLDLALVCTSANPGGEPLVTGNREATRRLMGIADAYLIHDRDIVVRCDDSVVRSLPAVRAGDDGVQFIRRSRGYTPRALRLTEKGPAVLAFGGLLKNALCLTRGDEAFLSQHIGDLESASACQALDEIAEHLQRILALSPEAVAHDLHPDFPSTRAAEALAERLGVPAFAVQHHHAHVAAVEAEHHHRGPVLGLALDGVGLGTDGQAWGGELLRVDGARFERLGHLAPLPLPGADKAAREPWRMAAAVLHRLGRGEEIAARFHEEQAAWRLAELIAAGTRCPPTTSLGRWFDAAAGLLGVCRRMGYEGEAAMRLETLAAEFGPVLPLHGRWRIAQGGSDGGTLDLLPLLAELADEPDAARGAALFHATLAAALEAWTLRAADLSGVRTVALSGGCFLNRLLSRDLSRRLASRGLTVLEARQVPPNDGGLALGQAHVARHLLTEGI</sequence>
<feature type="active site" evidence="9">
    <location>
        <position position="49"/>
    </location>
</feature>
<evidence type="ECO:0000256" key="4">
    <source>
        <dbReference type="ARBA" id="ARBA00022723"/>
    </source>
</evidence>
<dbReference type="GO" id="GO:0016743">
    <property type="term" value="F:carboxyl- or carbamoyltransferase activity"/>
    <property type="evidence" value="ECO:0007669"/>
    <property type="project" value="UniProtKB-UniRule"/>
</dbReference>
<comment type="catalytic activity">
    <reaction evidence="7 8">
        <text>C-terminal L-cysteinyl-[HypE protein] + carbamoyl phosphate + ATP + H2O = C-terminal S-carboxamide-L-cysteinyl-[HypE protein] + AMP + phosphate + diphosphate + H(+)</text>
        <dbReference type="Rhea" id="RHEA:55636"/>
        <dbReference type="Rhea" id="RHEA-COMP:14247"/>
        <dbReference type="Rhea" id="RHEA-COMP:14392"/>
        <dbReference type="ChEBI" id="CHEBI:15377"/>
        <dbReference type="ChEBI" id="CHEBI:15378"/>
        <dbReference type="ChEBI" id="CHEBI:30616"/>
        <dbReference type="ChEBI" id="CHEBI:33019"/>
        <dbReference type="ChEBI" id="CHEBI:43474"/>
        <dbReference type="ChEBI" id="CHEBI:58228"/>
        <dbReference type="ChEBI" id="CHEBI:76913"/>
        <dbReference type="ChEBI" id="CHEBI:139126"/>
        <dbReference type="ChEBI" id="CHEBI:456215"/>
    </reaction>
</comment>
<evidence type="ECO:0000259" key="11">
    <source>
        <dbReference type="PROSITE" id="PS51163"/>
    </source>
</evidence>
<dbReference type="PIRSF" id="PIRSF006256">
    <property type="entry name" value="CMPcnvr_hdrg_mat"/>
    <property type="match status" value="1"/>
</dbReference>
<dbReference type="Pfam" id="PF00708">
    <property type="entry name" value="Acylphosphatase"/>
    <property type="match status" value="1"/>
</dbReference>
<dbReference type="InterPro" id="IPR041440">
    <property type="entry name" value="HypF_C"/>
</dbReference>
<dbReference type="Pfam" id="PF22521">
    <property type="entry name" value="HypF_C_2"/>
    <property type="match status" value="1"/>
</dbReference>
<reference evidence="12 13" key="1">
    <citation type="journal article" date="2006" name="Nat. Biotechnol.">
        <title>Complete genome of the mutualistic, N2-fixing grass endophyte Azoarcus sp. strain BH72.</title>
        <authorList>
            <person name="Krause A."/>
            <person name="Ramakumar A."/>
            <person name="Bartels D."/>
            <person name="Battistoni F."/>
            <person name="Bekel T."/>
            <person name="Boch J."/>
            <person name="Boehm M."/>
            <person name="Friedrich F."/>
            <person name="Hurek T."/>
            <person name="Krause L."/>
            <person name="Linke B."/>
            <person name="McHardy A.C."/>
            <person name="Sarkar A."/>
            <person name="Schneiker S."/>
            <person name="Syed A.A."/>
            <person name="Thauer R."/>
            <person name="Vorhoelter F.-J."/>
            <person name="Weidner S."/>
            <person name="Puehler A."/>
            <person name="Reinhold-Hurek B."/>
            <person name="Kaiser O."/>
            <person name="Goesmann A."/>
        </authorList>
    </citation>
    <scope>NUCLEOTIDE SEQUENCE [LARGE SCALE GENOMIC DNA]</scope>
    <source>
        <strain evidence="12 13">BH72</strain>
    </source>
</reference>
<dbReference type="PANTHER" id="PTHR42959">
    <property type="entry name" value="CARBAMOYLTRANSFERASE"/>
    <property type="match status" value="1"/>
</dbReference>
<dbReference type="Pfam" id="PF17788">
    <property type="entry name" value="HypF_C"/>
    <property type="match status" value="1"/>
</dbReference>
<evidence type="ECO:0000256" key="9">
    <source>
        <dbReference type="PROSITE-ProRule" id="PRU00520"/>
    </source>
</evidence>
<dbReference type="SUPFAM" id="SSF55821">
    <property type="entry name" value="YrdC/RibB"/>
    <property type="match status" value="1"/>
</dbReference>
<dbReference type="InterPro" id="IPR017968">
    <property type="entry name" value="Acylphosphatase_CS"/>
</dbReference>
<name>A1KC61_AZOSB</name>
<keyword evidence="9" id="KW-0378">Hydrolase</keyword>
<dbReference type="InterPro" id="IPR055128">
    <property type="entry name" value="HypF_C_2"/>
</dbReference>
<dbReference type="EMBL" id="AM406670">
    <property type="protein sequence ID" value="CAL96417.1"/>
    <property type="molecule type" value="Genomic_DNA"/>
</dbReference>
<dbReference type="Pfam" id="PF01300">
    <property type="entry name" value="Sua5_yciO_yrdC"/>
    <property type="match status" value="1"/>
</dbReference>